<name>A0A2P8D4S5_9BACT</name>
<proteinExistence type="predicted"/>
<reference evidence="1 2" key="1">
    <citation type="submission" date="2018-03" db="EMBL/GenBank/DDBJ databases">
        <title>Genomic Encyclopedia of Type Strains, Phase III (KMG-III): the genomes of soil and plant-associated and newly described type strains.</title>
        <authorList>
            <person name="Whitman W."/>
        </authorList>
    </citation>
    <scope>NUCLEOTIDE SEQUENCE [LARGE SCALE GENOMIC DNA]</scope>
    <source>
        <strain evidence="1 2">CGMCC 1.12700</strain>
    </source>
</reference>
<keyword evidence="2" id="KW-1185">Reference proteome</keyword>
<evidence type="ECO:0000313" key="1">
    <source>
        <dbReference type="EMBL" id="PSK92215.1"/>
    </source>
</evidence>
<evidence type="ECO:0000313" key="2">
    <source>
        <dbReference type="Proteomes" id="UP000240572"/>
    </source>
</evidence>
<dbReference type="EMBL" id="PYGD01000004">
    <property type="protein sequence ID" value="PSK92215.1"/>
    <property type="molecule type" value="Genomic_DNA"/>
</dbReference>
<accession>A0A2P8D4S5</accession>
<dbReference type="Proteomes" id="UP000240572">
    <property type="component" value="Unassembled WGS sequence"/>
</dbReference>
<organism evidence="1 2">
    <name type="scientific">Taibaiella chishuiensis</name>
    <dbReference type="NCBI Taxonomy" id="1434707"/>
    <lineage>
        <taxon>Bacteria</taxon>
        <taxon>Pseudomonadati</taxon>
        <taxon>Bacteroidota</taxon>
        <taxon>Chitinophagia</taxon>
        <taxon>Chitinophagales</taxon>
        <taxon>Chitinophagaceae</taxon>
        <taxon>Taibaiella</taxon>
    </lineage>
</organism>
<comment type="caution">
    <text evidence="1">The sequence shown here is derived from an EMBL/GenBank/DDBJ whole genome shotgun (WGS) entry which is preliminary data.</text>
</comment>
<gene>
    <name evidence="1" type="ORF">B0I18_104313</name>
</gene>
<sequence length="119" mass="13732">MLAIQILNLSIYNSVFYEVEASYTAKDLPKDANPVDSFAELIVESVDGCQDAFPEPTKSNEKQTPELKHNVAFKMIHFNRFPGIPEKEHVQYDQRPVDLAVFQNNYSYLFWKEINHPPA</sequence>
<protein>
    <submittedName>
        <fullName evidence="1">Uncharacterized protein</fullName>
    </submittedName>
</protein>
<dbReference type="AlphaFoldDB" id="A0A2P8D4S5"/>